<name>A0A2P2N7S6_RHIMU</name>
<proteinExistence type="predicted"/>
<sequence length="18" mass="2003">MTSCTLELSGIDLYSRTL</sequence>
<dbReference type="EMBL" id="GGEC01058073">
    <property type="protein sequence ID" value="MBX38557.1"/>
    <property type="molecule type" value="Transcribed_RNA"/>
</dbReference>
<organism evidence="1">
    <name type="scientific">Rhizophora mucronata</name>
    <name type="common">Asiatic mangrove</name>
    <dbReference type="NCBI Taxonomy" id="61149"/>
    <lineage>
        <taxon>Eukaryota</taxon>
        <taxon>Viridiplantae</taxon>
        <taxon>Streptophyta</taxon>
        <taxon>Embryophyta</taxon>
        <taxon>Tracheophyta</taxon>
        <taxon>Spermatophyta</taxon>
        <taxon>Magnoliopsida</taxon>
        <taxon>eudicotyledons</taxon>
        <taxon>Gunneridae</taxon>
        <taxon>Pentapetalae</taxon>
        <taxon>rosids</taxon>
        <taxon>fabids</taxon>
        <taxon>Malpighiales</taxon>
        <taxon>Rhizophoraceae</taxon>
        <taxon>Rhizophora</taxon>
    </lineage>
</organism>
<reference evidence="1" key="1">
    <citation type="submission" date="2018-02" db="EMBL/GenBank/DDBJ databases">
        <title>Rhizophora mucronata_Transcriptome.</title>
        <authorList>
            <person name="Meera S.P."/>
            <person name="Sreeshan A."/>
            <person name="Augustine A."/>
        </authorList>
    </citation>
    <scope>NUCLEOTIDE SEQUENCE</scope>
    <source>
        <tissue evidence="1">Leaf</tissue>
    </source>
</reference>
<accession>A0A2P2N7S6</accession>
<protein>
    <submittedName>
        <fullName evidence="1">Uncharacterized protein</fullName>
    </submittedName>
</protein>
<evidence type="ECO:0000313" key="1">
    <source>
        <dbReference type="EMBL" id="MBX38557.1"/>
    </source>
</evidence>
<dbReference type="AlphaFoldDB" id="A0A2P2N7S6"/>